<feature type="transmembrane region" description="Helical" evidence="6">
    <location>
        <begin position="353"/>
        <end position="374"/>
    </location>
</feature>
<feature type="transmembrane region" description="Helical" evidence="6">
    <location>
        <begin position="567"/>
        <end position="584"/>
    </location>
</feature>
<dbReference type="InterPro" id="IPR045062">
    <property type="entry name" value="Cyt_c_biogenesis_CcsA/CcmC"/>
</dbReference>
<dbReference type="InterPro" id="IPR002541">
    <property type="entry name" value="Cyt_c_assembly"/>
</dbReference>
<evidence type="ECO:0000313" key="9">
    <source>
        <dbReference type="Proteomes" id="UP001374893"/>
    </source>
</evidence>
<feature type="transmembrane region" description="Helical" evidence="6">
    <location>
        <begin position="530"/>
        <end position="552"/>
    </location>
</feature>
<keyword evidence="2 6" id="KW-0812">Transmembrane</keyword>
<evidence type="ECO:0000256" key="6">
    <source>
        <dbReference type="SAM" id="Phobius"/>
    </source>
</evidence>
<feature type="transmembrane region" description="Helical" evidence="6">
    <location>
        <begin position="629"/>
        <end position="650"/>
    </location>
</feature>
<evidence type="ECO:0000313" key="8">
    <source>
        <dbReference type="EMBL" id="BCX49752.1"/>
    </source>
</evidence>
<keyword evidence="5 6" id="KW-0472">Membrane</keyword>
<keyword evidence="4 6" id="KW-1133">Transmembrane helix</keyword>
<dbReference type="Pfam" id="PF01578">
    <property type="entry name" value="Cytochrom_C_asm"/>
    <property type="match status" value="1"/>
</dbReference>
<feature type="domain" description="Cytochrome c assembly protein" evidence="7">
    <location>
        <begin position="414"/>
        <end position="619"/>
    </location>
</feature>
<organism evidence="8 9">
    <name type="scientific">Haloferula helveola</name>
    <dbReference type="NCBI Taxonomy" id="490095"/>
    <lineage>
        <taxon>Bacteria</taxon>
        <taxon>Pseudomonadati</taxon>
        <taxon>Verrucomicrobiota</taxon>
        <taxon>Verrucomicrobiia</taxon>
        <taxon>Verrucomicrobiales</taxon>
        <taxon>Verrucomicrobiaceae</taxon>
        <taxon>Haloferula</taxon>
    </lineage>
</organism>
<accession>A0ABN6H7X1</accession>
<evidence type="ECO:0000256" key="5">
    <source>
        <dbReference type="ARBA" id="ARBA00023136"/>
    </source>
</evidence>
<feature type="transmembrane region" description="Helical" evidence="6">
    <location>
        <begin position="442"/>
        <end position="461"/>
    </location>
</feature>
<dbReference type="PANTHER" id="PTHR30071:SF1">
    <property type="entry name" value="CYTOCHROME B_B6 PROTEIN-RELATED"/>
    <property type="match status" value="1"/>
</dbReference>
<dbReference type="EMBL" id="AP024702">
    <property type="protein sequence ID" value="BCX49752.1"/>
    <property type="molecule type" value="Genomic_DNA"/>
</dbReference>
<feature type="transmembrane region" description="Helical" evidence="6">
    <location>
        <begin position="481"/>
        <end position="510"/>
    </location>
</feature>
<evidence type="ECO:0000256" key="1">
    <source>
        <dbReference type="ARBA" id="ARBA00004141"/>
    </source>
</evidence>
<evidence type="ECO:0000256" key="2">
    <source>
        <dbReference type="ARBA" id="ARBA00022692"/>
    </source>
</evidence>
<keyword evidence="9" id="KW-1185">Reference proteome</keyword>
<reference evidence="8 9" key="1">
    <citation type="submission" date="2021-06" db="EMBL/GenBank/DDBJ databases">
        <title>Complete genome of Haloferula helveola possessing various polysaccharide degrading enzymes.</title>
        <authorList>
            <person name="Takami H."/>
            <person name="Huang C."/>
            <person name="Hamasaki K."/>
        </authorList>
    </citation>
    <scope>NUCLEOTIDE SEQUENCE [LARGE SCALE GENOMIC DNA]</scope>
    <source>
        <strain evidence="8 9">CN-1</strain>
    </source>
</reference>
<comment type="subcellular location">
    <subcellularLocation>
        <location evidence="1">Membrane</location>
        <topology evidence="1">Multi-pass membrane protein</topology>
    </subcellularLocation>
</comment>
<keyword evidence="3" id="KW-0201">Cytochrome c-type biogenesis</keyword>
<dbReference type="PANTHER" id="PTHR30071">
    <property type="entry name" value="HEME EXPORTER PROTEIN C"/>
    <property type="match status" value="1"/>
</dbReference>
<name>A0ABN6H7X1_9BACT</name>
<dbReference type="RefSeq" id="WP_338686483.1">
    <property type="nucleotide sequence ID" value="NZ_AP024702.1"/>
</dbReference>
<sequence length="674" mass="75038">MNQVARWILFSLGILLFVGVLAVVARDASPPDDVRVVEGYEPWDAETLEMAESIPVQDGGRIKPLTTYAGFTMLRLYGARSMEVKSTEDGDPVKLKPIAWMMDLLFRPEFAEQQPSFRIEDSAVVGAIGLETREKRDRYSYEELKPGRERLYELARSYSQLEKKQRSPLETQVLALAENFQSYEQLIGVFGMARNGLAMMTVDGLPENEDTARRANVSAVMATAPVIRQVLQESQNSGQPIPPHVQRLLEQLLDGANASKFGLFLFPPKAKDDGHWLSPGERVMNVMSMQTRDVEGSVKDMEMLETAVRSVTESQSEFRKHLGELKADIVARAESRGEYRSIELEADYYRKNWFLYAMIWFLLGTVFAIAMWMVRGKAQDALGYFVWATTLAGWAYVVIPIVKRCIIMQRPPVGNLYDTIIFITAAAVFFGALVELLTRRKFALGMLPIVGIVLIVLARLFEVGDGKDHMDPLIAVLRSNYWLTTHVITITLGYAGGLVAAALGMIYVLLRGLRLDGGDKSLRRSLTRAVYGMVCLTLFLSLVGTVLGGIWANDSWGRFWGWDPKENGALMIVLATLAILHARVGGFLKEWGLHLASIFLAAVVTFSWWHVNMLDTGLHNYGFTEGGGYITLLYGVVALFILFGAVAWIIEVVQASARRAEQQGAAGRPVKTGS</sequence>
<dbReference type="Proteomes" id="UP001374893">
    <property type="component" value="Chromosome"/>
</dbReference>
<feature type="transmembrane region" description="Helical" evidence="6">
    <location>
        <begin position="419"/>
        <end position="437"/>
    </location>
</feature>
<feature type="transmembrane region" description="Helical" evidence="6">
    <location>
        <begin position="591"/>
        <end position="609"/>
    </location>
</feature>
<gene>
    <name evidence="8" type="ORF">HAHE_36600</name>
</gene>
<protein>
    <recommendedName>
        <fullName evidence="7">Cytochrome c assembly protein domain-containing protein</fullName>
    </recommendedName>
</protein>
<evidence type="ECO:0000259" key="7">
    <source>
        <dbReference type="Pfam" id="PF01578"/>
    </source>
</evidence>
<evidence type="ECO:0000256" key="3">
    <source>
        <dbReference type="ARBA" id="ARBA00022748"/>
    </source>
</evidence>
<proteinExistence type="predicted"/>
<evidence type="ECO:0000256" key="4">
    <source>
        <dbReference type="ARBA" id="ARBA00022989"/>
    </source>
</evidence>
<feature type="transmembrane region" description="Helical" evidence="6">
    <location>
        <begin position="381"/>
        <end position="399"/>
    </location>
</feature>